<dbReference type="PANTHER" id="PTHR20963:SF8">
    <property type="entry name" value="MULTIPLE INOSITOL POLYPHOSPHATE PHOSPHATASE 1"/>
    <property type="match status" value="1"/>
</dbReference>
<reference evidence="6" key="1">
    <citation type="submission" date="2025-08" db="UniProtKB">
        <authorList>
            <consortium name="RefSeq"/>
        </authorList>
    </citation>
    <scope>IDENTIFICATION</scope>
    <source>
        <strain evidence="6">15112-1751.03</strain>
        <tissue evidence="6">Whole Adult</tissue>
    </source>
</reference>
<protein>
    <submittedName>
        <fullName evidence="6">Multiple inositol polyphosphate phosphatase 1-like</fullName>
    </submittedName>
</protein>
<organism evidence="5 6">
    <name type="scientific">Drosophila albomicans</name>
    <name type="common">Fruit fly</name>
    <dbReference type="NCBI Taxonomy" id="7291"/>
    <lineage>
        <taxon>Eukaryota</taxon>
        <taxon>Metazoa</taxon>
        <taxon>Ecdysozoa</taxon>
        <taxon>Arthropoda</taxon>
        <taxon>Hexapoda</taxon>
        <taxon>Insecta</taxon>
        <taxon>Pterygota</taxon>
        <taxon>Neoptera</taxon>
        <taxon>Endopterygota</taxon>
        <taxon>Diptera</taxon>
        <taxon>Brachycera</taxon>
        <taxon>Muscomorpha</taxon>
        <taxon>Ephydroidea</taxon>
        <taxon>Drosophilidae</taxon>
        <taxon>Drosophila</taxon>
    </lineage>
</organism>
<feature type="chain" id="PRO_5039719293" evidence="4">
    <location>
        <begin position="21"/>
        <end position="190"/>
    </location>
</feature>
<dbReference type="InterPro" id="IPR029033">
    <property type="entry name" value="His_PPase_superfam"/>
</dbReference>
<dbReference type="OrthoDB" id="6509975at2759"/>
<evidence type="ECO:0000256" key="4">
    <source>
        <dbReference type="SAM" id="SignalP"/>
    </source>
</evidence>
<evidence type="ECO:0000313" key="6">
    <source>
        <dbReference type="RefSeq" id="XP_051859555.1"/>
    </source>
</evidence>
<feature type="signal peptide" evidence="4">
    <location>
        <begin position="1"/>
        <end position="20"/>
    </location>
</feature>
<dbReference type="Gene3D" id="3.40.50.1240">
    <property type="entry name" value="Phosphoglycerate mutase-like"/>
    <property type="match status" value="1"/>
</dbReference>
<comment type="subcellular location">
    <subcellularLocation>
        <location evidence="1">Membrane</location>
    </subcellularLocation>
</comment>
<dbReference type="SUPFAM" id="SSF53254">
    <property type="entry name" value="Phosphoglycerate mutase-like"/>
    <property type="match status" value="1"/>
</dbReference>
<dbReference type="GO" id="GO:0016020">
    <property type="term" value="C:membrane"/>
    <property type="evidence" value="ECO:0007669"/>
    <property type="project" value="UniProtKB-SubCell"/>
</dbReference>
<accession>A0A9C6W9A5</accession>
<dbReference type="GO" id="GO:0052745">
    <property type="term" value="F:inositol phosphate phosphatase activity"/>
    <property type="evidence" value="ECO:0007669"/>
    <property type="project" value="TreeGrafter"/>
</dbReference>
<evidence type="ECO:0000313" key="5">
    <source>
        <dbReference type="Proteomes" id="UP000515160"/>
    </source>
</evidence>
<dbReference type="GO" id="GO:0003993">
    <property type="term" value="F:acid phosphatase activity"/>
    <property type="evidence" value="ECO:0007669"/>
    <property type="project" value="TreeGrafter"/>
</dbReference>
<keyword evidence="3" id="KW-0472">Membrane</keyword>
<name>A0A9C6W9A5_DROAB</name>
<gene>
    <name evidence="6" type="primary">LOC127565005</name>
</gene>
<keyword evidence="5" id="KW-1185">Reference proteome</keyword>
<dbReference type="GeneID" id="127565005"/>
<keyword evidence="2 4" id="KW-0732">Signal</keyword>
<dbReference type="AlphaFoldDB" id="A0A9C6W9A5"/>
<evidence type="ECO:0000256" key="2">
    <source>
        <dbReference type="ARBA" id="ARBA00022729"/>
    </source>
</evidence>
<evidence type="ECO:0000256" key="3">
    <source>
        <dbReference type="ARBA" id="ARBA00023136"/>
    </source>
</evidence>
<dbReference type="PANTHER" id="PTHR20963">
    <property type="entry name" value="MULTIPLE INOSITOL POLYPHOSPHATE PHOSPHATASE-RELATED"/>
    <property type="match status" value="1"/>
</dbReference>
<evidence type="ECO:0000256" key="1">
    <source>
        <dbReference type="ARBA" id="ARBA00004370"/>
    </source>
</evidence>
<dbReference type="Proteomes" id="UP000515160">
    <property type="component" value="Chromosome 3"/>
</dbReference>
<sequence>MRLLLLTLLLALLEWEQVRGVDYCFKTDPKRPQTLEFSSKSVYNRVSGHDAEKFNVPGCKATKMWIYHRHGTRLMEKDDIEKSKRLGELRDLIKGNYDKMQTSPDTNTLCDADLDELQKWRWNSSITVDLDEHLTEQGYEDLRNSAKRYQSYYPELLPRTYNSTYYRVRNQNLMLNIVPKLIFDFLVRSY</sequence>
<proteinExistence type="predicted"/>
<dbReference type="RefSeq" id="XP_051859555.1">
    <property type="nucleotide sequence ID" value="XM_052003595.1"/>
</dbReference>